<evidence type="ECO:0000256" key="7">
    <source>
        <dbReference type="PROSITE-ProRule" id="PRU00175"/>
    </source>
</evidence>
<evidence type="ECO:0000256" key="2">
    <source>
        <dbReference type="ARBA" id="ARBA00022741"/>
    </source>
</evidence>
<organism evidence="12 13">
    <name type="scientific">Acrodontium crateriforme</name>
    <dbReference type="NCBI Taxonomy" id="150365"/>
    <lineage>
        <taxon>Eukaryota</taxon>
        <taxon>Fungi</taxon>
        <taxon>Dikarya</taxon>
        <taxon>Ascomycota</taxon>
        <taxon>Pezizomycotina</taxon>
        <taxon>Dothideomycetes</taxon>
        <taxon>Dothideomycetidae</taxon>
        <taxon>Mycosphaerellales</taxon>
        <taxon>Teratosphaeriaceae</taxon>
        <taxon>Acrodontium</taxon>
    </lineage>
</organism>
<dbReference type="Proteomes" id="UP001303373">
    <property type="component" value="Chromosome 11"/>
</dbReference>
<dbReference type="PANTHER" id="PTHR45865:SF1">
    <property type="entry name" value="E3 UBIQUITIN-PROTEIN LIGASE SHPRH"/>
    <property type="match status" value="1"/>
</dbReference>
<dbReference type="EMBL" id="CP138590">
    <property type="protein sequence ID" value="WPH03824.1"/>
    <property type="molecule type" value="Genomic_DNA"/>
</dbReference>
<keyword evidence="2" id="KW-0547">Nucleotide-binding</keyword>
<dbReference type="Pfam" id="PF13923">
    <property type="entry name" value="zf-C3HC4_2"/>
    <property type="match status" value="1"/>
</dbReference>
<feature type="domain" description="RING-type" evidence="10">
    <location>
        <begin position="1142"/>
        <end position="1180"/>
    </location>
</feature>
<dbReference type="SUPFAM" id="SSF57850">
    <property type="entry name" value="RING/U-box"/>
    <property type="match status" value="1"/>
</dbReference>
<keyword evidence="6" id="KW-0067">ATP-binding</keyword>
<evidence type="ECO:0000256" key="3">
    <source>
        <dbReference type="ARBA" id="ARBA00022771"/>
    </source>
</evidence>
<evidence type="ECO:0000256" key="6">
    <source>
        <dbReference type="ARBA" id="ARBA00022840"/>
    </source>
</evidence>
<name>A0AAQ3RA47_9PEZI</name>
<evidence type="ECO:0000256" key="1">
    <source>
        <dbReference type="ARBA" id="ARBA00022723"/>
    </source>
</evidence>
<dbReference type="CDD" id="cd18070">
    <property type="entry name" value="DEXQc_SHPRH"/>
    <property type="match status" value="1"/>
</dbReference>
<dbReference type="InterPro" id="IPR052583">
    <property type="entry name" value="ATP-helicase/E3_Ub-Ligase"/>
</dbReference>
<evidence type="ECO:0000313" key="12">
    <source>
        <dbReference type="EMBL" id="WPH03824.1"/>
    </source>
</evidence>
<dbReference type="PROSITE" id="PS00518">
    <property type="entry name" value="ZF_RING_1"/>
    <property type="match status" value="1"/>
</dbReference>
<feature type="region of interest" description="Disordered" evidence="9">
    <location>
        <begin position="740"/>
        <end position="766"/>
    </location>
</feature>
<dbReference type="InterPro" id="IPR000330">
    <property type="entry name" value="SNF2_N"/>
</dbReference>
<dbReference type="Gene3D" id="3.40.50.10810">
    <property type="entry name" value="Tandem AAA-ATPase domain"/>
    <property type="match status" value="1"/>
</dbReference>
<dbReference type="SMART" id="SM00184">
    <property type="entry name" value="RING"/>
    <property type="match status" value="1"/>
</dbReference>
<evidence type="ECO:0000259" key="10">
    <source>
        <dbReference type="PROSITE" id="PS50089"/>
    </source>
</evidence>
<dbReference type="InterPro" id="IPR049730">
    <property type="entry name" value="SNF2/RAD54-like_C"/>
</dbReference>
<feature type="compositionally biased region" description="Basic and acidic residues" evidence="9">
    <location>
        <begin position="740"/>
        <end position="751"/>
    </location>
</feature>
<evidence type="ECO:0000256" key="8">
    <source>
        <dbReference type="SAM" id="Coils"/>
    </source>
</evidence>
<feature type="domain" description="Helicase ATP-binding" evidence="11">
    <location>
        <begin position="332"/>
        <end position="537"/>
    </location>
</feature>
<dbReference type="SMART" id="SM00487">
    <property type="entry name" value="DEXDc"/>
    <property type="match status" value="1"/>
</dbReference>
<reference evidence="12 13" key="1">
    <citation type="submission" date="2023-11" db="EMBL/GenBank/DDBJ databases">
        <title>An acidophilic fungus is an integral part of prey digestion in a carnivorous sundew plant.</title>
        <authorList>
            <person name="Tsai I.J."/>
        </authorList>
    </citation>
    <scope>NUCLEOTIDE SEQUENCE [LARGE SCALE GENOMIC DNA]</scope>
    <source>
        <strain evidence="12">169a</strain>
    </source>
</reference>
<proteinExistence type="predicted"/>
<dbReference type="GO" id="GO:0061630">
    <property type="term" value="F:ubiquitin protein ligase activity"/>
    <property type="evidence" value="ECO:0007669"/>
    <property type="project" value="TreeGrafter"/>
</dbReference>
<dbReference type="InterPro" id="IPR001650">
    <property type="entry name" value="Helicase_C-like"/>
</dbReference>
<gene>
    <name evidence="12" type="ORF">R9X50_00670700</name>
</gene>
<dbReference type="InterPro" id="IPR038718">
    <property type="entry name" value="SNF2-like_sf"/>
</dbReference>
<dbReference type="GO" id="GO:0016787">
    <property type="term" value="F:hydrolase activity"/>
    <property type="evidence" value="ECO:0007669"/>
    <property type="project" value="UniProtKB-KW"/>
</dbReference>
<dbReference type="InterPro" id="IPR017907">
    <property type="entry name" value="Znf_RING_CS"/>
</dbReference>
<evidence type="ECO:0000313" key="13">
    <source>
        <dbReference type="Proteomes" id="UP001303373"/>
    </source>
</evidence>
<accession>A0AAQ3RA47</accession>
<dbReference type="GO" id="GO:0005634">
    <property type="term" value="C:nucleus"/>
    <property type="evidence" value="ECO:0007669"/>
    <property type="project" value="TreeGrafter"/>
</dbReference>
<dbReference type="GO" id="GO:0006974">
    <property type="term" value="P:DNA damage response"/>
    <property type="evidence" value="ECO:0007669"/>
    <property type="project" value="TreeGrafter"/>
</dbReference>
<evidence type="ECO:0000256" key="4">
    <source>
        <dbReference type="ARBA" id="ARBA00022801"/>
    </source>
</evidence>
<dbReference type="InterPro" id="IPR027417">
    <property type="entry name" value="P-loop_NTPase"/>
</dbReference>
<evidence type="ECO:0000256" key="5">
    <source>
        <dbReference type="ARBA" id="ARBA00022833"/>
    </source>
</evidence>
<dbReference type="PROSITE" id="PS51192">
    <property type="entry name" value="HELICASE_ATP_BIND_1"/>
    <property type="match status" value="1"/>
</dbReference>
<keyword evidence="3 7" id="KW-0863">Zinc-finger</keyword>
<dbReference type="Pfam" id="PF26021">
    <property type="entry name" value="Ferritin_C144_05"/>
    <property type="match status" value="1"/>
</dbReference>
<keyword evidence="13" id="KW-1185">Reference proteome</keyword>
<keyword evidence="8" id="KW-0175">Coiled coil</keyword>
<dbReference type="InterPro" id="IPR014001">
    <property type="entry name" value="Helicase_ATP-bd"/>
</dbReference>
<dbReference type="SUPFAM" id="SSF52540">
    <property type="entry name" value="P-loop containing nucleoside triphosphate hydrolases"/>
    <property type="match status" value="2"/>
</dbReference>
<keyword evidence="5" id="KW-0862">Zinc</keyword>
<dbReference type="GO" id="GO:0005524">
    <property type="term" value="F:ATP binding"/>
    <property type="evidence" value="ECO:0007669"/>
    <property type="project" value="InterPro"/>
</dbReference>
<dbReference type="PANTHER" id="PTHR45865">
    <property type="entry name" value="E3 UBIQUITIN-PROTEIN LIGASE SHPRH FAMILY MEMBER"/>
    <property type="match status" value="1"/>
</dbReference>
<dbReference type="InterPro" id="IPR013083">
    <property type="entry name" value="Znf_RING/FYVE/PHD"/>
</dbReference>
<dbReference type="CDD" id="cd18793">
    <property type="entry name" value="SF2_C_SNF"/>
    <property type="match status" value="1"/>
</dbReference>
<dbReference type="Pfam" id="PF00176">
    <property type="entry name" value="SNF2-rel_dom"/>
    <property type="match status" value="1"/>
</dbReference>
<sequence length="1481" mass="168862">MGPLKEHVFATVRSMRALHRGDDPKVIRSDPFGSMDWFINMATDYKIDDKGPPAKRRKKNGKLDDPTVAAEEIPLYMIDIDLYFPLKSDARVDHDEILADIDFDEADGSQVTILGIENDGSLINVSSIADPESKLTIEIDQLPKSSCDALVHISQLHSTEGSRTSQNNTSRQLCCYLHCSLGSRFKVVRLTVSYIWRSGFSAFPEGMPVGRRRLYPEYDELLRFYPDLDREETDHKQPWSPRDFYDRVHVPPKSQKDTEKFNDILANELFPFQKRAVSWLLRREGVVYESGQIQTIPPQSQTCNFYKQVQDANGKACYVNHLQGIISRQQPLSDRTLLCGGLLAEEMGLGKTVELMALISLHKRPEKATMKLSDKPSNKEPTPSKATLIITPTSILQQWESELSHHAPHLRVHVYDGIAAGSKKSKSDSEVIEDLSTKYDVVLATYNTIGKELHFTEDPPDRNMRHARRFERKRSVLVQIHWWRICLDEAQLVENGVTTAARVASRLPRANSWAVSGTPLKKNIEDLHGLLIFLKYQPLNDSSKLWRHLITNHKHLFRRLFGQIALRHTKAHVRDELQLPLQKRVVITMPFSSVEQQHYETMFADMCREVGLDHDGSPSTPMVGWVPDNYAEVMRMWLTRLRQTCLHPEVGGRNRRALGRGQGRLRTVAEVLEVMIEQNETNLRTEERAYLATQLLRGHILGYNREDERRSEKALEIYLEVQNKSLLLVREARERLDAAKEALDPKMKSETDSDGEESDSESTPLLGRLRNNLRTALELQHVCTFFAATMYFQIKSNETLTQTDSEKFKELEEKEVTLYDEAKIVRRELLSQSSRKAEALMRKIGDLTRKGTMTSIPAIKQFDDLGGIESRRLIEKSDDLFDLIKQQTAVIVEWRAKMAEFLVKPLVDEDQGKDEITGDEYEDSTKQQDELYVYFDAVKAMQADLTTMITGESAPLIDHEVKNLIRDAKWFLDPEIEFKSVVHAPELALQLLATRNKYRNQLKEVGSIRGLIQEARSLENSLDMQNNSRALSERGLVQKYLQGLQRVFKEYSKALSGLEKELDLFRNTQNQRLEFYRQLQALSDAVAPYKEELDEKLDLDALQNIMAKEEQQSASLAQLKTKNRFLLHLREESGCLSEQKVCVICRDTFENGVLTVCGHQYCKECIRYWWQLHRSCPVCKRRLALHDFHNITYKPQELKAQQESSSETQNAQNPEAGTSTETSIYSDIDDKLLSQIKSIDLPCSYGTKIDALGRHLMWIREQDPGAKSIVFSQYREFLDVLGTALKDFKIGHSRLGRAGAVEKFRQDPSVDCLLLDAKTDSSGLTLVNATNVFFCEPLIQTAVELQAIARVHRIGQTRLTTVWMYLIKDTVEESIYDVSVARRLAHVQSKQVNKIKSGASTPRFGVQEGMLDAVNSEEMQSAMISKLLVAGKGGGEVVGNEDLWQCLFGKAQAGPQQQNPLLDAEVGRHLRAEAAETRRQV</sequence>
<dbReference type="InterPro" id="IPR059033">
    <property type="entry name" value="C144_05_dom"/>
</dbReference>
<evidence type="ECO:0000259" key="11">
    <source>
        <dbReference type="PROSITE" id="PS51192"/>
    </source>
</evidence>
<keyword evidence="4" id="KW-0378">Hydrolase</keyword>
<dbReference type="GO" id="GO:0000209">
    <property type="term" value="P:protein polyubiquitination"/>
    <property type="evidence" value="ECO:0007669"/>
    <property type="project" value="TreeGrafter"/>
</dbReference>
<dbReference type="Pfam" id="PF00271">
    <property type="entry name" value="Helicase_C"/>
    <property type="match status" value="1"/>
</dbReference>
<keyword evidence="1" id="KW-0479">Metal-binding</keyword>
<dbReference type="Gene3D" id="3.30.40.10">
    <property type="entry name" value="Zinc/RING finger domain, C3HC4 (zinc finger)"/>
    <property type="match status" value="1"/>
</dbReference>
<evidence type="ECO:0000256" key="9">
    <source>
        <dbReference type="SAM" id="MobiDB-lite"/>
    </source>
</evidence>
<feature type="coiled-coil region" evidence="8">
    <location>
        <begin position="1008"/>
        <end position="1068"/>
    </location>
</feature>
<dbReference type="Gene3D" id="3.40.50.300">
    <property type="entry name" value="P-loop containing nucleotide triphosphate hydrolases"/>
    <property type="match status" value="1"/>
</dbReference>
<protein>
    <submittedName>
        <fullName evidence="12">Uncharacterized protein</fullName>
    </submittedName>
</protein>
<dbReference type="GO" id="GO:0008270">
    <property type="term" value="F:zinc ion binding"/>
    <property type="evidence" value="ECO:0007669"/>
    <property type="project" value="UniProtKB-KW"/>
</dbReference>
<dbReference type="PROSITE" id="PS50089">
    <property type="entry name" value="ZF_RING_2"/>
    <property type="match status" value="1"/>
</dbReference>
<dbReference type="InterPro" id="IPR001841">
    <property type="entry name" value="Znf_RING"/>
</dbReference>
<feature type="region of interest" description="Disordered" evidence="9">
    <location>
        <begin position="1199"/>
        <end position="1221"/>
    </location>
</feature>